<evidence type="ECO:0000259" key="10">
    <source>
        <dbReference type="PROSITE" id="PS50109"/>
    </source>
</evidence>
<dbReference type="InterPro" id="IPR005467">
    <property type="entry name" value="His_kinase_dom"/>
</dbReference>
<evidence type="ECO:0000256" key="6">
    <source>
        <dbReference type="ARBA" id="ARBA00023012"/>
    </source>
</evidence>
<dbReference type="GO" id="GO:0046983">
    <property type="term" value="F:protein dimerization activity"/>
    <property type="evidence" value="ECO:0007669"/>
    <property type="project" value="InterPro"/>
</dbReference>
<comment type="subcellular location">
    <subcellularLocation>
        <location evidence="7">Cytoplasm</location>
    </subcellularLocation>
</comment>
<dbReference type="InterPro" id="IPR050482">
    <property type="entry name" value="Sensor_HK_TwoCompSys"/>
</dbReference>
<dbReference type="GO" id="GO:0000155">
    <property type="term" value="F:phosphorelay sensor kinase activity"/>
    <property type="evidence" value="ECO:0007669"/>
    <property type="project" value="UniProtKB-UniRule"/>
</dbReference>
<dbReference type="GO" id="GO:0005737">
    <property type="term" value="C:cytoplasm"/>
    <property type="evidence" value="ECO:0007669"/>
    <property type="project" value="UniProtKB-SubCell"/>
</dbReference>
<dbReference type="PROSITE" id="PS50109">
    <property type="entry name" value="HIS_KIN"/>
    <property type="match status" value="1"/>
</dbReference>
<keyword evidence="6 7" id="KW-0902">Two-component regulatory system</keyword>
<dbReference type="EC" id="3.1.3.-" evidence="7"/>
<evidence type="ECO:0000256" key="2">
    <source>
        <dbReference type="ARBA" id="ARBA00022679"/>
    </source>
</evidence>
<dbReference type="PANTHER" id="PTHR24421">
    <property type="entry name" value="NITRATE/NITRITE SENSOR PROTEIN NARX-RELATED"/>
    <property type="match status" value="1"/>
</dbReference>
<keyword evidence="8" id="KW-0175">Coiled coil</keyword>
<keyword evidence="4 7" id="KW-0418">Kinase</keyword>
<dbReference type="Gene3D" id="3.30.565.10">
    <property type="entry name" value="Histidine kinase-like ATPase, C-terminal domain"/>
    <property type="match status" value="1"/>
</dbReference>
<dbReference type="EC" id="2.7.13.3" evidence="7"/>
<feature type="coiled-coil region" evidence="8">
    <location>
        <begin position="65"/>
        <end position="170"/>
    </location>
</feature>
<dbReference type="SUPFAM" id="SSF55874">
    <property type="entry name" value="ATPase domain of HSP90 chaperone/DNA topoisomerase II/histidine kinase"/>
    <property type="match status" value="1"/>
</dbReference>
<dbReference type="PANTHER" id="PTHR24421:SF55">
    <property type="entry name" value="SENSOR HISTIDINE KINASE YDFH"/>
    <property type="match status" value="1"/>
</dbReference>
<keyword evidence="7" id="KW-0904">Protein phosphatase</keyword>
<keyword evidence="5 7" id="KW-0067">ATP-binding</keyword>
<name>A0A8J3E191_9BACL</name>
<feature type="domain" description="Histidine kinase" evidence="10">
    <location>
        <begin position="187"/>
        <end position="384"/>
    </location>
</feature>
<comment type="function">
    <text evidence="7">Member of the two-component regulatory system DegS/DegU, which plays an important role in the transition growth phase.</text>
</comment>
<dbReference type="GO" id="GO:0005524">
    <property type="term" value="F:ATP binding"/>
    <property type="evidence" value="ECO:0007669"/>
    <property type="project" value="UniProtKB-UniRule"/>
</dbReference>
<feature type="domain" description="PLAT" evidence="9">
    <location>
        <begin position="353"/>
        <end position="389"/>
    </location>
</feature>
<sequence length="389" mass="44785">MSSENMNYKLDAKRLDTILDSMVETVNKSKDQIFEIGEQSRAEYTNLVEELSKVKRETFQTISYYDQLEKQAKQARTRLAEVSKHFQKYGESEIRSAYEKANRIQIELSIVQEKEKQLRHRRDDIERRIGSLKNTTIRAEQLAGQTSVVLDYLNGDLKKVSELVEDAKQKQAFGLKIIEAQEEERRRLSREIHDGPAQLLAHVLIGSQILERVNREKGPEESSKEIAKLRNTIRDALYEVRRIIYDLRPMSLDDLGLVPTLEKYLLRIKEQYPDVDIIFKTLGNEERLPGKMEAALFRLVQEAVQNACKHGKPSRVNVLIEFRENRISLLVKDDGIGFDPKVQKENTFGLIGMQERVEVLEGNLSIRSSKGSGTSLSIQIPIIREEEGD</sequence>
<dbReference type="InterPro" id="IPR008595">
    <property type="entry name" value="DegS"/>
</dbReference>
<evidence type="ECO:0000256" key="7">
    <source>
        <dbReference type="PIRNR" id="PIRNR003169"/>
    </source>
</evidence>
<dbReference type="InterPro" id="IPR011712">
    <property type="entry name" value="Sig_transdc_His_kin_sub3_dim/P"/>
</dbReference>
<dbReference type="EMBL" id="BMIR01000041">
    <property type="protein sequence ID" value="GGE57039.1"/>
    <property type="molecule type" value="Genomic_DNA"/>
</dbReference>
<keyword evidence="12" id="KW-1185">Reference proteome</keyword>
<keyword evidence="2 7" id="KW-0808">Transferase</keyword>
<dbReference type="InterPro" id="IPR001024">
    <property type="entry name" value="PLAT/LH2_dom"/>
</dbReference>
<dbReference type="Gene3D" id="1.20.5.1930">
    <property type="match status" value="1"/>
</dbReference>
<protein>
    <recommendedName>
        <fullName evidence="7">Signal transduction histidine-protein kinase/phosphatase DegS</fullName>
        <ecNumber evidence="7">2.7.13.3</ecNumber>
        <ecNumber evidence="7">3.1.3.-</ecNumber>
    </recommendedName>
</protein>
<keyword evidence="3 7" id="KW-0547">Nucleotide-binding</keyword>
<dbReference type="Proteomes" id="UP000628775">
    <property type="component" value="Unassembled WGS sequence"/>
</dbReference>
<evidence type="ECO:0000256" key="5">
    <source>
        <dbReference type="ARBA" id="ARBA00022840"/>
    </source>
</evidence>
<dbReference type="Pfam" id="PF02518">
    <property type="entry name" value="HATPase_c"/>
    <property type="match status" value="1"/>
</dbReference>
<dbReference type="Pfam" id="PF05384">
    <property type="entry name" value="DegS"/>
    <property type="match status" value="1"/>
</dbReference>
<evidence type="ECO:0000256" key="4">
    <source>
        <dbReference type="ARBA" id="ARBA00022777"/>
    </source>
</evidence>
<keyword evidence="7" id="KW-0378">Hydrolase</keyword>
<reference evidence="11" key="2">
    <citation type="submission" date="2020-09" db="EMBL/GenBank/DDBJ databases">
        <authorList>
            <person name="Sun Q."/>
            <person name="Zhou Y."/>
        </authorList>
    </citation>
    <scope>NUCLEOTIDE SEQUENCE</scope>
    <source>
        <strain evidence="11">CGMCC 1.15371</strain>
    </source>
</reference>
<gene>
    <name evidence="11" type="primary">degS</name>
    <name evidence="11" type="ORF">GCM10011391_39910</name>
</gene>
<evidence type="ECO:0000256" key="1">
    <source>
        <dbReference type="ARBA" id="ARBA00000085"/>
    </source>
</evidence>
<evidence type="ECO:0000256" key="3">
    <source>
        <dbReference type="ARBA" id="ARBA00022741"/>
    </source>
</evidence>
<dbReference type="GO" id="GO:0016020">
    <property type="term" value="C:membrane"/>
    <property type="evidence" value="ECO:0007669"/>
    <property type="project" value="InterPro"/>
</dbReference>
<dbReference type="InterPro" id="IPR036890">
    <property type="entry name" value="HATPase_C_sf"/>
</dbReference>
<evidence type="ECO:0000313" key="11">
    <source>
        <dbReference type="EMBL" id="GGE57039.1"/>
    </source>
</evidence>
<evidence type="ECO:0000256" key="8">
    <source>
        <dbReference type="SAM" id="Coils"/>
    </source>
</evidence>
<dbReference type="RefSeq" id="WP_308422178.1">
    <property type="nucleotide sequence ID" value="NZ_BMIR01000041.1"/>
</dbReference>
<dbReference type="Pfam" id="PF07730">
    <property type="entry name" value="HisKA_3"/>
    <property type="match status" value="1"/>
</dbReference>
<organism evidence="11 12">
    <name type="scientific">Pullulanibacillus camelliae</name>
    <dbReference type="NCBI Taxonomy" id="1707096"/>
    <lineage>
        <taxon>Bacteria</taxon>
        <taxon>Bacillati</taxon>
        <taxon>Bacillota</taxon>
        <taxon>Bacilli</taxon>
        <taxon>Bacillales</taxon>
        <taxon>Sporolactobacillaceae</taxon>
        <taxon>Pullulanibacillus</taxon>
    </lineage>
</organism>
<dbReference type="CDD" id="cd16917">
    <property type="entry name" value="HATPase_UhpB-NarQ-NarX-like"/>
    <property type="match status" value="1"/>
</dbReference>
<dbReference type="PIRSF" id="PIRSF003169">
    <property type="entry name" value="STHK_DegS"/>
    <property type="match status" value="1"/>
</dbReference>
<keyword evidence="7" id="KW-0963">Cytoplasm</keyword>
<dbReference type="InterPro" id="IPR016381">
    <property type="entry name" value="Sig_transdc_His_kinase_DegS"/>
</dbReference>
<reference evidence="11" key="1">
    <citation type="journal article" date="2014" name="Int. J. Syst. Evol. Microbiol.">
        <title>Complete genome sequence of Corynebacterium casei LMG S-19264T (=DSM 44701T), isolated from a smear-ripened cheese.</title>
        <authorList>
            <consortium name="US DOE Joint Genome Institute (JGI-PGF)"/>
            <person name="Walter F."/>
            <person name="Albersmeier A."/>
            <person name="Kalinowski J."/>
            <person name="Ruckert C."/>
        </authorList>
    </citation>
    <scope>NUCLEOTIDE SEQUENCE</scope>
    <source>
        <strain evidence="11">CGMCC 1.15371</strain>
    </source>
</reference>
<comment type="catalytic activity">
    <reaction evidence="1 7">
        <text>ATP + protein L-histidine = ADP + protein N-phospho-L-histidine.</text>
        <dbReference type="EC" id="2.7.13.3"/>
    </reaction>
</comment>
<dbReference type="GO" id="GO:0004721">
    <property type="term" value="F:phosphoprotein phosphatase activity"/>
    <property type="evidence" value="ECO:0007669"/>
    <property type="project" value="UniProtKB-UniRule"/>
</dbReference>
<proteinExistence type="predicted"/>
<dbReference type="PROSITE" id="PS50095">
    <property type="entry name" value="PLAT"/>
    <property type="match status" value="1"/>
</dbReference>
<dbReference type="InterPro" id="IPR003594">
    <property type="entry name" value="HATPase_dom"/>
</dbReference>
<evidence type="ECO:0000313" key="12">
    <source>
        <dbReference type="Proteomes" id="UP000628775"/>
    </source>
</evidence>
<dbReference type="SMART" id="SM00387">
    <property type="entry name" value="HATPase_c"/>
    <property type="match status" value="1"/>
</dbReference>
<dbReference type="AlphaFoldDB" id="A0A8J3E191"/>
<accession>A0A8J3E191</accession>
<evidence type="ECO:0000259" key="9">
    <source>
        <dbReference type="PROSITE" id="PS50095"/>
    </source>
</evidence>
<comment type="caution">
    <text evidence="11">The sequence shown here is derived from an EMBL/GenBank/DDBJ whole genome shotgun (WGS) entry which is preliminary data.</text>
</comment>